<name>A0A4R0QWB9_9BIFI</name>
<comment type="caution">
    <text evidence="1">The sequence shown here is derived from an EMBL/GenBank/DDBJ whole genome shotgun (WGS) entry which is preliminary data.</text>
</comment>
<proteinExistence type="predicted"/>
<protein>
    <recommendedName>
        <fullName evidence="3">DUF5085 family protein</fullName>
    </recommendedName>
</protein>
<reference evidence="1 2" key="1">
    <citation type="submission" date="2018-12" db="EMBL/GenBank/DDBJ databases">
        <title>Alloscrdovia theropitheci sp. nov: a novel taxon from the feces of the bleeding-herat monkey (Theropithecus geleda).</title>
        <authorList>
            <person name="Modesto M."/>
        </authorList>
    </citation>
    <scope>NUCLEOTIDE SEQUENCE [LARGE SCALE GENOMIC DNA]</scope>
    <source>
        <strain evidence="1 2">GLDI4/2</strain>
    </source>
</reference>
<evidence type="ECO:0000313" key="1">
    <source>
        <dbReference type="EMBL" id="TCD54667.1"/>
    </source>
</evidence>
<dbReference type="RefSeq" id="WP_131283294.1">
    <property type="nucleotide sequence ID" value="NZ_RXLP01000008.1"/>
</dbReference>
<gene>
    <name evidence="1" type="ORF">EJ419_02195</name>
</gene>
<accession>A0A4R0QWB9</accession>
<dbReference type="Proteomes" id="UP000291289">
    <property type="component" value="Unassembled WGS sequence"/>
</dbReference>
<sequence length="154" mass="17956">MHTESKTLSIIQAIGFTHDYNGRSKPEELCEEIFEQTQNFIAKMIDTVYSDGPVYFVWKPFSDETHNALKIFTTFGNKIGTNGVNTSDFLFSRKIVIRTDDFAVLTPEELNEYYESLRDKYSQTDLSQLSVYHVLYFDDDQLLVDVYSTQESEW</sequence>
<evidence type="ECO:0008006" key="3">
    <source>
        <dbReference type="Google" id="ProtNLM"/>
    </source>
</evidence>
<evidence type="ECO:0000313" key="2">
    <source>
        <dbReference type="Proteomes" id="UP000291289"/>
    </source>
</evidence>
<dbReference type="AlphaFoldDB" id="A0A4R0QWB9"/>
<dbReference type="EMBL" id="RXLP01000008">
    <property type="protein sequence ID" value="TCD54667.1"/>
    <property type="molecule type" value="Genomic_DNA"/>
</dbReference>
<keyword evidence="2" id="KW-1185">Reference proteome</keyword>
<dbReference type="OrthoDB" id="9785638at2"/>
<organism evidence="1 2">
    <name type="scientific">Alloscardovia theropitheci</name>
    <dbReference type="NCBI Taxonomy" id="2496842"/>
    <lineage>
        <taxon>Bacteria</taxon>
        <taxon>Bacillati</taxon>
        <taxon>Actinomycetota</taxon>
        <taxon>Actinomycetes</taxon>
        <taxon>Bifidobacteriales</taxon>
        <taxon>Bifidobacteriaceae</taxon>
        <taxon>Alloscardovia</taxon>
    </lineage>
</organism>